<dbReference type="Proteomes" id="UP001244297">
    <property type="component" value="Unassembled WGS sequence"/>
</dbReference>
<accession>A0ABT8AXI6</accession>
<keyword evidence="2" id="KW-1185">Reference proteome</keyword>
<name>A0ABT8AXI6_9HYPH</name>
<dbReference type="EMBL" id="JAUFPT010000111">
    <property type="protein sequence ID" value="MDN3574652.1"/>
    <property type="molecule type" value="Genomic_DNA"/>
</dbReference>
<gene>
    <name evidence="1" type="ORF">QWZ18_29150</name>
</gene>
<reference evidence="2" key="1">
    <citation type="journal article" date="2019" name="Int. J. Syst. Evol. Microbiol.">
        <title>The Global Catalogue of Microorganisms (GCM) 10K type strain sequencing project: providing services to taxonomists for standard genome sequencing and annotation.</title>
        <authorList>
            <consortium name="The Broad Institute Genomics Platform"/>
            <consortium name="The Broad Institute Genome Sequencing Center for Infectious Disease"/>
            <person name="Wu L."/>
            <person name="Ma J."/>
        </authorList>
    </citation>
    <scope>NUCLEOTIDE SEQUENCE [LARGE SCALE GENOMIC DNA]</scope>
    <source>
        <strain evidence="2">CECT 7806</strain>
    </source>
</reference>
<dbReference type="RefSeq" id="WP_238291405.1">
    <property type="nucleotide sequence ID" value="NZ_BPQS01000037.1"/>
</dbReference>
<sequence length="53" mass="5665">MLTALDHYIAHASTLKLVCTVQVAAVFIGLGPFAPLWIADHVRAYQAASQGAR</sequence>
<protein>
    <submittedName>
        <fullName evidence="1">Uncharacterized protein</fullName>
    </submittedName>
</protein>
<evidence type="ECO:0000313" key="2">
    <source>
        <dbReference type="Proteomes" id="UP001244297"/>
    </source>
</evidence>
<organism evidence="1 2">
    <name type="scientific">Methylobacterium longum</name>
    <dbReference type="NCBI Taxonomy" id="767694"/>
    <lineage>
        <taxon>Bacteria</taxon>
        <taxon>Pseudomonadati</taxon>
        <taxon>Pseudomonadota</taxon>
        <taxon>Alphaproteobacteria</taxon>
        <taxon>Hyphomicrobiales</taxon>
        <taxon>Methylobacteriaceae</taxon>
        <taxon>Methylobacterium</taxon>
    </lineage>
</organism>
<evidence type="ECO:0000313" key="1">
    <source>
        <dbReference type="EMBL" id="MDN3574652.1"/>
    </source>
</evidence>
<comment type="caution">
    <text evidence="1">The sequence shown here is derived from an EMBL/GenBank/DDBJ whole genome shotgun (WGS) entry which is preliminary data.</text>
</comment>
<proteinExistence type="predicted"/>